<dbReference type="Pfam" id="PF20789">
    <property type="entry name" value="4HBT_3C"/>
    <property type="match status" value="1"/>
</dbReference>
<dbReference type="Gene3D" id="2.40.160.210">
    <property type="entry name" value="Acyl-CoA thioesterase, double hotdog domain"/>
    <property type="match status" value="1"/>
</dbReference>
<dbReference type="CDD" id="cd03445">
    <property type="entry name" value="Thioesterase_II_repeat2"/>
    <property type="match status" value="1"/>
</dbReference>
<dbReference type="EMBL" id="CAEZYF010000009">
    <property type="protein sequence ID" value="CAB4724389.1"/>
    <property type="molecule type" value="Genomic_DNA"/>
</dbReference>
<reference evidence="6" key="1">
    <citation type="submission" date="2020-05" db="EMBL/GenBank/DDBJ databases">
        <authorList>
            <person name="Chiriac C."/>
            <person name="Salcher M."/>
            <person name="Ghai R."/>
            <person name="Kavagutti S V."/>
        </authorList>
    </citation>
    <scope>NUCLEOTIDE SEQUENCE</scope>
</reference>
<dbReference type="Pfam" id="PF13622">
    <property type="entry name" value="4HBT_3"/>
    <property type="match status" value="1"/>
</dbReference>
<dbReference type="EMBL" id="CAFBMT010000009">
    <property type="protein sequence ID" value="CAB4935907.1"/>
    <property type="molecule type" value="Genomic_DNA"/>
</dbReference>
<accession>A0A6J6RPL2</accession>
<dbReference type="InterPro" id="IPR003703">
    <property type="entry name" value="Acyl_CoA_thio"/>
</dbReference>
<keyword evidence="2" id="KW-0378">Hydrolase</keyword>
<evidence type="ECO:0000313" key="8">
    <source>
        <dbReference type="EMBL" id="CAB4935907.1"/>
    </source>
</evidence>
<dbReference type="GO" id="GO:0009062">
    <property type="term" value="P:fatty acid catabolic process"/>
    <property type="evidence" value="ECO:0007669"/>
    <property type="project" value="TreeGrafter"/>
</dbReference>
<organism evidence="6">
    <name type="scientific">freshwater metagenome</name>
    <dbReference type="NCBI Taxonomy" id="449393"/>
    <lineage>
        <taxon>unclassified sequences</taxon>
        <taxon>metagenomes</taxon>
        <taxon>ecological metagenomes</taxon>
    </lineage>
</organism>
<feature type="domain" description="Acyl-CoA thioesterase-like C-terminal" evidence="4">
    <location>
        <begin position="143"/>
        <end position="271"/>
    </location>
</feature>
<dbReference type="EMBL" id="CAFBIY010000117">
    <property type="protein sequence ID" value="CAB4852226.1"/>
    <property type="molecule type" value="Genomic_DNA"/>
</dbReference>
<feature type="domain" description="Acyl-CoA thioesterase-like N-terminal HotDog" evidence="3">
    <location>
        <begin position="34"/>
        <end position="109"/>
    </location>
</feature>
<evidence type="ECO:0000313" key="9">
    <source>
        <dbReference type="EMBL" id="CAB4986428.1"/>
    </source>
</evidence>
<evidence type="ECO:0000259" key="3">
    <source>
        <dbReference type="Pfam" id="PF13622"/>
    </source>
</evidence>
<dbReference type="AlphaFoldDB" id="A0A6J6RPL2"/>
<evidence type="ECO:0000313" key="5">
    <source>
        <dbReference type="EMBL" id="CAB4364016.1"/>
    </source>
</evidence>
<name>A0A6J6RPL2_9ZZZZ</name>
<dbReference type="InterPro" id="IPR049449">
    <property type="entry name" value="TesB_ACOT8-like_N"/>
</dbReference>
<dbReference type="EMBL" id="CAESGF010000009">
    <property type="protein sequence ID" value="CAB4364016.1"/>
    <property type="molecule type" value="Genomic_DNA"/>
</dbReference>
<evidence type="ECO:0000313" key="6">
    <source>
        <dbReference type="EMBL" id="CAB4724389.1"/>
    </source>
</evidence>
<evidence type="ECO:0000256" key="1">
    <source>
        <dbReference type="ARBA" id="ARBA00006538"/>
    </source>
</evidence>
<dbReference type="PANTHER" id="PTHR11066">
    <property type="entry name" value="ACYL-COA THIOESTERASE"/>
    <property type="match status" value="1"/>
</dbReference>
<dbReference type="GO" id="GO:0006637">
    <property type="term" value="P:acyl-CoA metabolic process"/>
    <property type="evidence" value="ECO:0007669"/>
    <property type="project" value="InterPro"/>
</dbReference>
<dbReference type="EMBL" id="CAFBOL010000024">
    <property type="protein sequence ID" value="CAB4986428.1"/>
    <property type="molecule type" value="Genomic_DNA"/>
</dbReference>
<protein>
    <submittedName>
        <fullName evidence="6">Unannotated protein</fullName>
    </submittedName>
</protein>
<dbReference type="CDD" id="cd03444">
    <property type="entry name" value="Thioesterase_II_repeat1"/>
    <property type="match status" value="1"/>
</dbReference>
<dbReference type="InterPro" id="IPR029069">
    <property type="entry name" value="HotDog_dom_sf"/>
</dbReference>
<dbReference type="InterPro" id="IPR049450">
    <property type="entry name" value="ACOT8-like_C"/>
</dbReference>
<evidence type="ECO:0000313" key="7">
    <source>
        <dbReference type="EMBL" id="CAB4852226.1"/>
    </source>
</evidence>
<dbReference type="InterPro" id="IPR042171">
    <property type="entry name" value="Acyl-CoA_hotdog"/>
</dbReference>
<dbReference type="PANTHER" id="PTHR11066:SF34">
    <property type="entry name" value="ACYL-COENZYME A THIOESTERASE 8"/>
    <property type="match status" value="1"/>
</dbReference>
<dbReference type="GO" id="GO:0005782">
    <property type="term" value="C:peroxisomal matrix"/>
    <property type="evidence" value="ECO:0007669"/>
    <property type="project" value="UniProtKB-SubCell"/>
</dbReference>
<proteinExistence type="inferred from homology"/>
<sequence>MTNSTELERVLSLLDVEEIDRDLYRARNPEHPPSLYGGQVAAQALRAAAATVDADRAVHSAHGYFLRAGVSHRPTVLIVHRDRDGRSYSHRRVEAIQDGEVIFSLSSSFHVPEVGPEMEAPLERTRMWDFDELVPAGIGQGNPNHLDVFELRVAKLMPHALTPPGLGRCPSNFWVRPKGVVGDDPVVNACMLMFMSDMGSAFAELDLPNQPFGGGPTLDHSVWFHRPAKVDQWLLLQLDPLVATGGRGLYHGGLFDESGVRVASLTQEIVVRETDPRHLQRVAAEWEQWRLRTS</sequence>
<dbReference type="GO" id="GO:0047617">
    <property type="term" value="F:fatty acyl-CoA hydrolase activity"/>
    <property type="evidence" value="ECO:0007669"/>
    <property type="project" value="InterPro"/>
</dbReference>
<evidence type="ECO:0000259" key="4">
    <source>
        <dbReference type="Pfam" id="PF20789"/>
    </source>
</evidence>
<evidence type="ECO:0000256" key="2">
    <source>
        <dbReference type="ARBA" id="ARBA00022801"/>
    </source>
</evidence>
<gene>
    <name evidence="6" type="ORF">UFOPK2656_01660</name>
    <name evidence="7" type="ORF">UFOPK3267_01959</name>
    <name evidence="8" type="ORF">UFOPK3651_01802</name>
    <name evidence="9" type="ORF">UFOPK3931_01174</name>
    <name evidence="5" type="ORF">UFOPK4189_01785</name>
</gene>
<dbReference type="SUPFAM" id="SSF54637">
    <property type="entry name" value="Thioesterase/thiol ester dehydrase-isomerase"/>
    <property type="match status" value="2"/>
</dbReference>
<comment type="similarity">
    <text evidence="1">Belongs to the C/M/P thioester hydrolase family.</text>
</comment>